<dbReference type="HOGENOM" id="CLU_062126_0_0_1"/>
<dbReference type="STRING" id="13333.W1NR77"/>
<evidence type="ECO:0000256" key="1">
    <source>
        <dbReference type="ARBA" id="ARBA00022723"/>
    </source>
</evidence>
<protein>
    <recommendedName>
        <fullName evidence="6">RING-CH-type domain-containing protein</fullName>
    </recommendedName>
</protein>
<dbReference type="Proteomes" id="UP000017836">
    <property type="component" value="Unassembled WGS sequence"/>
</dbReference>
<dbReference type="Gene3D" id="3.30.40.10">
    <property type="entry name" value="Zinc/RING finger domain, C3HC4 (zinc finger)"/>
    <property type="match status" value="1"/>
</dbReference>
<keyword evidence="5" id="KW-0812">Transmembrane</keyword>
<dbReference type="OMA" id="HDTGASM"/>
<dbReference type="GO" id="GO:0008270">
    <property type="term" value="F:zinc ion binding"/>
    <property type="evidence" value="ECO:0007669"/>
    <property type="project" value="UniProtKB-KW"/>
</dbReference>
<evidence type="ECO:0000256" key="5">
    <source>
        <dbReference type="SAM" id="Phobius"/>
    </source>
</evidence>
<dbReference type="SUPFAM" id="SSF57850">
    <property type="entry name" value="RING/U-box"/>
    <property type="match status" value="1"/>
</dbReference>
<dbReference type="PANTHER" id="PTHR46214:SF8">
    <property type="entry name" value="RING_FYVE_PHD ZINC FINGER SUPERFAMILY PROTEIN"/>
    <property type="match status" value="1"/>
</dbReference>
<dbReference type="SMART" id="SM00744">
    <property type="entry name" value="RINGv"/>
    <property type="match status" value="1"/>
</dbReference>
<sequence length="302" mass="33926">MDGTTHDTGASMENSSYQVESETVHRDETVVDGEEEGDLKHNLDSSKEMKDPLQQVEENSSNQVESETVHRDETVVDSGEEGELKPNLDSSKEMKDPLQQVEDGTTHDTGASMENSSNQVESETVHRDETVVNIGEEWDMKRNLDSLKESKDTLQQVPEKNICVIDIKGDGEEKVEFESREKAGEPVCRVCHFCSVNHSGPSDLMNLGCGCKGDLAMAHKQCAEAWFKVKGDRYCEICGETAKNIIGVGDNNFIEQWNEGEVIHTIPTERTKCWRGQPLCNVLMICMILAFVLPWFFRVNMF</sequence>
<feature type="compositionally biased region" description="Basic and acidic residues" evidence="4">
    <location>
        <begin position="38"/>
        <end position="51"/>
    </location>
</feature>
<feature type="domain" description="RING-CH-type" evidence="6">
    <location>
        <begin position="180"/>
        <end position="245"/>
    </location>
</feature>
<evidence type="ECO:0000256" key="2">
    <source>
        <dbReference type="ARBA" id="ARBA00022771"/>
    </source>
</evidence>
<keyword evidence="3" id="KW-0862">Zinc</keyword>
<keyword evidence="5" id="KW-0472">Membrane</keyword>
<evidence type="ECO:0000256" key="3">
    <source>
        <dbReference type="ARBA" id="ARBA00022833"/>
    </source>
</evidence>
<feature type="compositionally biased region" description="Polar residues" evidence="4">
    <location>
        <begin position="107"/>
        <end position="122"/>
    </location>
</feature>
<proteinExistence type="predicted"/>
<dbReference type="AlphaFoldDB" id="W1NR77"/>
<feature type="compositionally biased region" description="Low complexity" evidence="4">
    <location>
        <begin position="54"/>
        <end position="66"/>
    </location>
</feature>
<organism evidence="7 8">
    <name type="scientific">Amborella trichopoda</name>
    <dbReference type="NCBI Taxonomy" id="13333"/>
    <lineage>
        <taxon>Eukaryota</taxon>
        <taxon>Viridiplantae</taxon>
        <taxon>Streptophyta</taxon>
        <taxon>Embryophyta</taxon>
        <taxon>Tracheophyta</taxon>
        <taxon>Spermatophyta</taxon>
        <taxon>Magnoliopsida</taxon>
        <taxon>Amborellales</taxon>
        <taxon>Amborellaceae</taxon>
        <taxon>Amborella</taxon>
    </lineage>
</organism>
<dbReference type="PROSITE" id="PS51292">
    <property type="entry name" value="ZF_RING_CH"/>
    <property type="match status" value="1"/>
</dbReference>
<reference evidence="8" key="1">
    <citation type="journal article" date="2013" name="Science">
        <title>The Amborella genome and the evolution of flowering plants.</title>
        <authorList>
            <consortium name="Amborella Genome Project"/>
        </authorList>
    </citation>
    <scope>NUCLEOTIDE SEQUENCE [LARGE SCALE GENOMIC DNA]</scope>
</reference>
<feature type="compositionally biased region" description="Polar residues" evidence="4">
    <location>
        <begin position="1"/>
        <end position="21"/>
    </location>
</feature>
<evidence type="ECO:0000256" key="4">
    <source>
        <dbReference type="SAM" id="MobiDB-lite"/>
    </source>
</evidence>
<name>W1NR77_AMBTC</name>
<dbReference type="eggNOG" id="KOG1609">
    <property type="taxonomic scope" value="Eukaryota"/>
</dbReference>
<feature type="region of interest" description="Disordered" evidence="4">
    <location>
        <begin position="1"/>
        <end position="128"/>
    </location>
</feature>
<feature type="transmembrane region" description="Helical" evidence="5">
    <location>
        <begin position="279"/>
        <end position="297"/>
    </location>
</feature>
<dbReference type="PANTHER" id="PTHR46214">
    <property type="entry name" value="ZINC FINGER, RING-CH-TYPE"/>
    <property type="match status" value="1"/>
</dbReference>
<evidence type="ECO:0000313" key="7">
    <source>
        <dbReference type="EMBL" id="ERM98327.1"/>
    </source>
</evidence>
<gene>
    <name evidence="7" type="ORF">AMTR_s00170p00024360</name>
</gene>
<feature type="compositionally biased region" description="Basic and acidic residues" evidence="4">
    <location>
        <begin position="82"/>
        <end position="96"/>
    </location>
</feature>
<dbReference type="InterPro" id="IPR011016">
    <property type="entry name" value="Znf_RING-CH"/>
</dbReference>
<keyword evidence="1" id="KW-0479">Metal-binding</keyword>
<dbReference type="EMBL" id="KI395390">
    <property type="protein sequence ID" value="ERM98327.1"/>
    <property type="molecule type" value="Genomic_DNA"/>
</dbReference>
<keyword evidence="5" id="KW-1133">Transmembrane helix</keyword>
<evidence type="ECO:0000259" key="6">
    <source>
        <dbReference type="PROSITE" id="PS51292"/>
    </source>
</evidence>
<accession>W1NR77</accession>
<keyword evidence="2" id="KW-0863">Zinc-finger</keyword>
<dbReference type="Pfam" id="PF12906">
    <property type="entry name" value="RINGv"/>
    <property type="match status" value="1"/>
</dbReference>
<dbReference type="InterPro" id="IPR013083">
    <property type="entry name" value="Znf_RING/FYVE/PHD"/>
</dbReference>
<evidence type="ECO:0000313" key="8">
    <source>
        <dbReference type="Proteomes" id="UP000017836"/>
    </source>
</evidence>
<keyword evidence="8" id="KW-1185">Reference proteome</keyword>
<dbReference type="Gramene" id="ERM98327">
    <property type="protein sequence ID" value="ERM98327"/>
    <property type="gene ID" value="AMTR_s00170p00024360"/>
</dbReference>